<proteinExistence type="predicted"/>
<accession>A0A315A5I7</accession>
<protein>
    <submittedName>
        <fullName evidence="2">Uncharacterized protein</fullName>
    </submittedName>
</protein>
<dbReference type="PANTHER" id="PTHR31852">
    <property type="entry name" value="LATE EMBRYOGENESIS ABUNDANT (LEA) HYDROXYPROLINE-RICH GLYCOPROTEIN FAMILY"/>
    <property type="match status" value="1"/>
</dbReference>
<keyword evidence="1" id="KW-1133">Transmembrane helix</keyword>
<keyword evidence="3" id="KW-1185">Reference proteome</keyword>
<dbReference type="InterPro" id="IPR055301">
    <property type="entry name" value="Lea14-like_2"/>
</dbReference>
<reference evidence="2 3" key="1">
    <citation type="submission" date="2018-02" db="EMBL/GenBank/DDBJ databases">
        <title>Draft genome of wild Prunus yedoensis var. nudiflora.</title>
        <authorList>
            <person name="Baek S."/>
            <person name="Kim J.-H."/>
            <person name="Choi K."/>
            <person name="Kim G.-B."/>
            <person name="Cho A."/>
            <person name="Jang H."/>
            <person name="Shin C.-H."/>
            <person name="Yu H.-J."/>
            <person name="Mun J.-H."/>
        </authorList>
    </citation>
    <scope>NUCLEOTIDE SEQUENCE [LARGE SCALE GENOMIC DNA]</scope>
    <source>
        <strain evidence="3">cv. Jeju island</strain>
        <tissue evidence="2">Leaf</tissue>
    </source>
</reference>
<evidence type="ECO:0000313" key="3">
    <source>
        <dbReference type="Proteomes" id="UP000250321"/>
    </source>
</evidence>
<dbReference type="OrthoDB" id="1929523at2759"/>
<name>A0A315A5I7_PRUYE</name>
<dbReference type="AlphaFoldDB" id="A0A315A5I7"/>
<gene>
    <name evidence="2" type="ORF">Pyn_21438</name>
</gene>
<comment type="caution">
    <text evidence="2">The sequence shown here is derived from an EMBL/GenBank/DDBJ whole genome shotgun (WGS) entry which is preliminary data.</text>
</comment>
<evidence type="ECO:0000256" key="1">
    <source>
        <dbReference type="SAM" id="Phobius"/>
    </source>
</evidence>
<dbReference type="EMBL" id="PJQY01000621">
    <property type="protein sequence ID" value="PQQ09446.1"/>
    <property type="molecule type" value="Genomic_DNA"/>
</dbReference>
<organism evidence="2 3">
    <name type="scientific">Prunus yedoensis var. nudiflora</name>
    <dbReference type="NCBI Taxonomy" id="2094558"/>
    <lineage>
        <taxon>Eukaryota</taxon>
        <taxon>Viridiplantae</taxon>
        <taxon>Streptophyta</taxon>
        <taxon>Embryophyta</taxon>
        <taxon>Tracheophyta</taxon>
        <taxon>Spermatophyta</taxon>
        <taxon>Magnoliopsida</taxon>
        <taxon>eudicotyledons</taxon>
        <taxon>Gunneridae</taxon>
        <taxon>Pentapetalae</taxon>
        <taxon>rosids</taxon>
        <taxon>fabids</taxon>
        <taxon>Rosales</taxon>
        <taxon>Rosaceae</taxon>
        <taxon>Amygdaloideae</taxon>
        <taxon>Amygdaleae</taxon>
        <taxon>Prunus</taxon>
    </lineage>
</organism>
<evidence type="ECO:0000313" key="2">
    <source>
        <dbReference type="EMBL" id="PQQ09446.1"/>
    </source>
</evidence>
<keyword evidence="1" id="KW-0472">Membrane</keyword>
<feature type="transmembrane region" description="Helical" evidence="1">
    <location>
        <begin position="46"/>
        <end position="71"/>
    </location>
</feature>
<sequence>MVCKYTIAAAKHTEEQIAWYIVLEKLNNGRKEGESVMQKLGGKPQYIAMAMAVGLVISVALIMGILSLTVYRGKDPITMLNGVVLRDLEISQDVPKLTVDLNLSVKNPNKYAFRPTKSTAFLLYRGVMVSEAVIEVGEIAPGATKSMIVTLTIMAERMQGNPAIHMDVARGMVPFNTYTNISGKVKVFRVARVTVISTGLCGFDIDIKSKTLGDPKCS</sequence>
<dbReference type="Gene3D" id="2.60.40.1820">
    <property type="match status" value="1"/>
</dbReference>
<dbReference type="STRING" id="2094558.A0A315A5I7"/>
<dbReference type="Proteomes" id="UP000250321">
    <property type="component" value="Unassembled WGS sequence"/>
</dbReference>
<keyword evidence="1" id="KW-0812">Transmembrane</keyword>